<keyword evidence="10 11" id="KW-0539">Nucleus</keyword>
<dbReference type="GO" id="GO:0008270">
    <property type="term" value="F:zinc ion binding"/>
    <property type="evidence" value="ECO:0007669"/>
    <property type="project" value="UniProtKB-KW"/>
</dbReference>
<dbReference type="InterPro" id="IPR024964">
    <property type="entry name" value="CTLH/CRA"/>
</dbReference>
<evidence type="ECO:0000256" key="13">
    <source>
        <dbReference type="SAM" id="MobiDB-lite"/>
    </source>
</evidence>
<keyword evidence="8" id="KW-0862">Zinc</keyword>
<feature type="domain" description="RING-Gid-type" evidence="15">
    <location>
        <begin position="802"/>
        <end position="875"/>
    </location>
</feature>
<feature type="binding site" evidence="11">
    <location>
        <position position="28"/>
    </location>
    <ligand>
        <name>ATP</name>
        <dbReference type="ChEBI" id="CHEBI:30616"/>
    </ligand>
</feature>
<dbReference type="GO" id="GO:0005737">
    <property type="term" value="C:cytoplasm"/>
    <property type="evidence" value="ECO:0007669"/>
    <property type="project" value="UniProtKB-SubCell"/>
</dbReference>
<evidence type="ECO:0000313" key="16">
    <source>
        <dbReference type="EMBL" id="RDX75470.1"/>
    </source>
</evidence>
<feature type="region of interest" description="Disordered" evidence="13">
    <location>
        <begin position="485"/>
        <end position="507"/>
    </location>
</feature>
<dbReference type="CDD" id="cd16659">
    <property type="entry name" value="RING-Ubox_Emp"/>
    <property type="match status" value="1"/>
</dbReference>
<dbReference type="InterPro" id="IPR006595">
    <property type="entry name" value="CTLH_C"/>
</dbReference>
<dbReference type="InterPro" id="IPR013144">
    <property type="entry name" value="CRA_dom"/>
</dbReference>
<dbReference type="PANTHER" id="PTHR12170:SF2">
    <property type="entry name" value="E3 UBIQUITIN-PROTEIN TRANSFERASE MAEA"/>
    <property type="match status" value="1"/>
</dbReference>
<evidence type="ECO:0000256" key="3">
    <source>
        <dbReference type="ARBA" id="ARBA00022490"/>
    </source>
</evidence>
<keyword evidence="7 12" id="KW-0863">Zinc-finger</keyword>
<dbReference type="InterPro" id="IPR044063">
    <property type="entry name" value="ZF_RING_GID"/>
</dbReference>
<feature type="binding site" evidence="11">
    <location>
        <position position="68"/>
    </location>
    <ligand>
        <name>ATP</name>
        <dbReference type="ChEBI" id="CHEBI:30616"/>
    </ligand>
</feature>
<comment type="function">
    <text evidence="11">Required for endonucleolytic cleavage during polyadenylation-dependent pre-mRNA 3'-end formation.</text>
</comment>
<dbReference type="Gene3D" id="2.60.120.1030">
    <property type="entry name" value="Clp1, DNA binding domain"/>
    <property type="match status" value="1"/>
</dbReference>
<feature type="zinc finger region" description="RING-Gid-type" evidence="12">
    <location>
        <begin position="802"/>
        <end position="875"/>
    </location>
</feature>
<dbReference type="InterPro" id="IPR006594">
    <property type="entry name" value="LisH"/>
</dbReference>
<feature type="region of interest" description="Disordered" evidence="13">
    <location>
        <begin position="110"/>
        <end position="133"/>
    </location>
</feature>
<dbReference type="InterPro" id="IPR032324">
    <property type="entry name" value="Clp1_N"/>
</dbReference>
<keyword evidence="5" id="KW-0479">Metal-binding</keyword>
<dbReference type="Gene3D" id="2.40.30.330">
    <property type="entry name" value="Pre-mRNA cleavage complex subunit Clp1, C-terminal domain"/>
    <property type="match status" value="1"/>
</dbReference>
<dbReference type="Proteomes" id="UP000257109">
    <property type="component" value="Unassembled WGS sequence"/>
</dbReference>
<dbReference type="FunFam" id="2.60.120.1030:FF:000001">
    <property type="entry name" value="Protein CLP1 homolog 5"/>
    <property type="match status" value="1"/>
</dbReference>
<evidence type="ECO:0000256" key="11">
    <source>
        <dbReference type="HAMAP-Rule" id="MF_03035"/>
    </source>
</evidence>
<dbReference type="InterPro" id="IPR038239">
    <property type="entry name" value="Clp1_N_sf"/>
</dbReference>
<evidence type="ECO:0000256" key="1">
    <source>
        <dbReference type="ARBA" id="ARBA00004123"/>
    </source>
</evidence>
<name>A0A371FB08_MUCPR</name>
<dbReference type="EMBL" id="QJKJ01009831">
    <property type="protein sequence ID" value="RDX75470.1"/>
    <property type="molecule type" value="Genomic_DNA"/>
</dbReference>
<evidence type="ECO:0000256" key="10">
    <source>
        <dbReference type="ARBA" id="ARBA00023242"/>
    </source>
</evidence>
<dbReference type="GO" id="GO:0043161">
    <property type="term" value="P:proteasome-mediated ubiquitin-dependent protein catabolic process"/>
    <property type="evidence" value="ECO:0007669"/>
    <property type="project" value="InterPro"/>
</dbReference>
<evidence type="ECO:0000256" key="4">
    <source>
        <dbReference type="ARBA" id="ARBA00022664"/>
    </source>
</evidence>
<dbReference type="GO" id="GO:0034657">
    <property type="term" value="C:GID complex"/>
    <property type="evidence" value="ECO:0007669"/>
    <property type="project" value="TreeGrafter"/>
</dbReference>
<dbReference type="HAMAP" id="MF_03035">
    <property type="entry name" value="Clp1"/>
    <property type="match status" value="1"/>
</dbReference>
<keyword evidence="6 11" id="KW-0547">Nucleotide-binding</keyword>
<dbReference type="InterPro" id="IPR045098">
    <property type="entry name" value="Fyv10_fam"/>
</dbReference>
<dbReference type="PROSITE" id="PS50897">
    <property type="entry name" value="CTLH"/>
    <property type="match status" value="1"/>
</dbReference>
<dbReference type="Pfam" id="PF10607">
    <property type="entry name" value="CTLH"/>
    <property type="match status" value="1"/>
</dbReference>
<dbReference type="Pfam" id="PF16575">
    <property type="entry name" value="CLP1_P"/>
    <property type="match status" value="1"/>
</dbReference>
<dbReference type="Pfam" id="PF16573">
    <property type="entry name" value="CLP1_N"/>
    <property type="match status" value="1"/>
</dbReference>
<dbReference type="InterPro" id="IPR032319">
    <property type="entry name" value="CLP1_P"/>
</dbReference>
<dbReference type="SMART" id="SM00668">
    <property type="entry name" value="CTLH"/>
    <property type="match status" value="1"/>
</dbReference>
<reference evidence="16" key="1">
    <citation type="submission" date="2018-05" db="EMBL/GenBank/DDBJ databases">
        <title>Draft genome of Mucuna pruriens seed.</title>
        <authorList>
            <person name="Nnadi N.E."/>
            <person name="Vos R."/>
            <person name="Hasami M.H."/>
            <person name="Devisetty U.K."/>
            <person name="Aguiy J.C."/>
        </authorList>
    </citation>
    <scope>NUCLEOTIDE SEQUENCE [LARGE SCALE GENOMIC DNA]</scope>
    <source>
        <strain evidence="16">JCA_2017</strain>
    </source>
</reference>
<dbReference type="InterPro" id="IPR010655">
    <property type="entry name" value="Clp1_C"/>
</dbReference>
<evidence type="ECO:0000256" key="12">
    <source>
        <dbReference type="PROSITE-ProRule" id="PRU01215"/>
    </source>
</evidence>
<organism evidence="16 17">
    <name type="scientific">Mucuna pruriens</name>
    <name type="common">Velvet bean</name>
    <name type="synonym">Dolichos pruriens</name>
    <dbReference type="NCBI Taxonomy" id="157652"/>
    <lineage>
        <taxon>Eukaryota</taxon>
        <taxon>Viridiplantae</taxon>
        <taxon>Streptophyta</taxon>
        <taxon>Embryophyta</taxon>
        <taxon>Tracheophyta</taxon>
        <taxon>Spermatophyta</taxon>
        <taxon>Magnoliopsida</taxon>
        <taxon>eudicotyledons</taxon>
        <taxon>Gunneridae</taxon>
        <taxon>Pentapetalae</taxon>
        <taxon>rosids</taxon>
        <taxon>fabids</taxon>
        <taxon>Fabales</taxon>
        <taxon>Fabaceae</taxon>
        <taxon>Papilionoideae</taxon>
        <taxon>50 kb inversion clade</taxon>
        <taxon>NPAAA clade</taxon>
        <taxon>indigoferoid/millettioid clade</taxon>
        <taxon>Phaseoleae</taxon>
        <taxon>Mucuna</taxon>
    </lineage>
</organism>
<evidence type="ECO:0000256" key="9">
    <source>
        <dbReference type="ARBA" id="ARBA00022840"/>
    </source>
</evidence>
<evidence type="ECO:0000259" key="15">
    <source>
        <dbReference type="PROSITE" id="PS51867"/>
    </source>
</evidence>
<dbReference type="AlphaFoldDB" id="A0A371FB08"/>
<dbReference type="SUPFAM" id="SSF52540">
    <property type="entry name" value="P-loop containing nucleoside triphosphate hydrolases"/>
    <property type="match status" value="1"/>
</dbReference>
<dbReference type="GO" id="GO:0005849">
    <property type="term" value="C:mRNA cleavage factor complex"/>
    <property type="evidence" value="ECO:0007669"/>
    <property type="project" value="InterPro"/>
</dbReference>
<dbReference type="PANTHER" id="PTHR12170">
    <property type="entry name" value="MACROPHAGE ERYTHROBLAST ATTACHER-RELATED"/>
    <property type="match status" value="1"/>
</dbReference>
<comment type="caution">
    <text evidence="16">The sequence shown here is derived from an EMBL/GenBank/DDBJ whole genome shotgun (WGS) entry which is preliminary data.</text>
</comment>
<evidence type="ECO:0000256" key="8">
    <source>
        <dbReference type="ARBA" id="ARBA00022833"/>
    </source>
</evidence>
<evidence type="ECO:0000313" key="17">
    <source>
        <dbReference type="Proteomes" id="UP000257109"/>
    </source>
</evidence>
<keyword evidence="3" id="KW-0963">Cytoplasm</keyword>
<feature type="domain" description="CTLH" evidence="14">
    <location>
        <begin position="654"/>
        <end position="711"/>
    </location>
</feature>
<feature type="compositionally biased region" description="Low complexity" evidence="13">
    <location>
        <begin position="488"/>
        <end position="499"/>
    </location>
</feature>
<keyword evidence="9 11" id="KW-0067">ATP-binding</keyword>
<evidence type="ECO:0000259" key="14">
    <source>
        <dbReference type="PROSITE" id="PS50897"/>
    </source>
</evidence>
<keyword evidence="17" id="KW-1185">Reference proteome</keyword>
<dbReference type="SMART" id="SM00757">
    <property type="entry name" value="CRA"/>
    <property type="match status" value="1"/>
</dbReference>
<dbReference type="InterPro" id="IPR027417">
    <property type="entry name" value="P-loop_NTPase"/>
</dbReference>
<gene>
    <name evidence="16" type="primary">CLPS3</name>
    <name evidence="16" type="ORF">CR513_44638</name>
</gene>
<evidence type="ECO:0000256" key="2">
    <source>
        <dbReference type="ARBA" id="ARBA00004496"/>
    </source>
</evidence>
<evidence type="ECO:0000256" key="5">
    <source>
        <dbReference type="ARBA" id="ARBA00022723"/>
    </source>
</evidence>
<feature type="binding site" evidence="11">
    <location>
        <begin position="136"/>
        <end position="141"/>
    </location>
    <ligand>
        <name>ATP</name>
        <dbReference type="ChEBI" id="CHEBI:30616"/>
    </ligand>
</feature>
<dbReference type="GO" id="GO:0005524">
    <property type="term" value="F:ATP binding"/>
    <property type="evidence" value="ECO:0007669"/>
    <property type="project" value="UniProtKB-UniRule"/>
</dbReference>
<dbReference type="PROSITE" id="PS50896">
    <property type="entry name" value="LISH"/>
    <property type="match status" value="1"/>
</dbReference>
<dbReference type="FunFam" id="2.40.30.330:FF:000002">
    <property type="entry name" value="Protein CLP1 homolog"/>
    <property type="match status" value="1"/>
</dbReference>
<proteinExistence type="inferred from homology"/>
<evidence type="ECO:0000256" key="6">
    <source>
        <dbReference type="ARBA" id="ARBA00022741"/>
    </source>
</evidence>
<evidence type="ECO:0000256" key="7">
    <source>
        <dbReference type="ARBA" id="ARBA00022771"/>
    </source>
</evidence>
<dbReference type="PROSITE" id="PS51867">
    <property type="entry name" value="ZF_RING_GID"/>
    <property type="match status" value="1"/>
</dbReference>
<dbReference type="FunFam" id="3.40.50.300:FF:001231">
    <property type="entry name" value="Protein CLP1 homolog"/>
    <property type="match status" value="1"/>
</dbReference>
<dbReference type="InterPro" id="IPR038238">
    <property type="entry name" value="Clp1_C_sf"/>
</dbReference>
<dbReference type="STRING" id="157652.A0A371FB08"/>
<dbReference type="GO" id="GO:0061630">
    <property type="term" value="F:ubiquitin protein ligase activity"/>
    <property type="evidence" value="ECO:0007669"/>
    <property type="project" value="InterPro"/>
</dbReference>
<dbReference type="InterPro" id="IPR028606">
    <property type="entry name" value="Clp1"/>
</dbReference>
<dbReference type="Gene3D" id="3.40.50.300">
    <property type="entry name" value="P-loop containing nucleotide triphosphate hydrolases"/>
    <property type="match status" value="1"/>
</dbReference>
<comment type="similarity">
    <text evidence="11">Belongs to the Clp1 family. Clp1 subfamily.</text>
</comment>
<dbReference type="GO" id="GO:0031124">
    <property type="term" value="P:mRNA 3'-end processing"/>
    <property type="evidence" value="ECO:0007669"/>
    <property type="project" value="UniProtKB-UniRule"/>
</dbReference>
<sequence length="890" mass="99117">MAYGGAGPVGGSGSAATIKQVKLERESELRIEASNDAPLRLRLLNGTAEIFGTELPPEIWLSFPPRLKFAVFTWYGATIEMDGATETDYTADETPMVSYVNVHAVLDGRRSRAKASSPDDSESSKGPRVIVVGPTDSGKSTLSRMLLSWAAKQGWKPTFVDLDIGQGSITIPGCIAATPIEMPIDPVEGIPLEMPLVYFYGHTTPSNNVELYKVLVKELAGMIERQFTGNAESRASGMVINTMGWIEGVGYDLLLHSIRTFKANVVLVLGQEKLCSMLKDVLKSEPKVDVVKLQRSGGVVSRNAKVRQKARSYRIREYFYGLSNDLSPHSNIANFSDLFVYRVGGGPQAPRSALPIGAEPAADPTRVVPVNINRDLLHLVLAVSFAKEPDEIISSNVAGFIYVTDIDIQRKKITYLAPSAGELPSNRTGQPILLHKTVTRGLNMCLHWEWTIFHAYATFIQSTEQSEIPFSPLYPMEMDSLPNGNNSTGTPIAATAATNPAPPPSSNLPQLTESLKLEHQFLRVPFEHYKKTLRANHRAVEKEMSAVISGVTEAAAAADLSPDDAVNHLNSLVSRLQGLKRKSEEGSRVEHLQAQKCRVRLDHLESADAENMSEWNNTRLKRILVDYMLRMSYYDTAVKLAESSNLKDLVDIDVFQEAKKVIDALQNKDVAPALAWCADNKSRLKKSKSKLEFQLRLQEFIELVRAENNMRAITYARKYLAPWGATHMKELQRVIATLAFKRDTECATYKVLFEAKQWDYLVDQFKQEFCKLYGMTLEPLLNIYLQAGLSALKTPYCYEDDCTKEDPLSQEAFRTLALPLPYSKQHHSKLVCYITKELMDTENPPQVLPNGYVYSTKALEEMAKKNNGRIICPRTGLVCSYTELVKAYIS</sequence>
<dbReference type="Pfam" id="PF06807">
    <property type="entry name" value="Clp1"/>
    <property type="match status" value="1"/>
</dbReference>
<comment type="subcellular location">
    <subcellularLocation>
        <location evidence="2">Cytoplasm</location>
    </subcellularLocation>
    <subcellularLocation>
        <location evidence="1 11">Nucleus</location>
    </subcellularLocation>
</comment>
<accession>A0A371FB08</accession>
<keyword evidence="4 11" id="KW-0507">mRNA processing</keyword>
<protein>
    <recommendedName>
        <fullName evidence="11">Protein CLP1 homolog</fullName>
    </recommendedName>
</protein>
<dbReference type="OrthoDB" id="258143at2759"/>
<dbReference type="SUPFAM" id="SSF57850">
    <property type="entry name" value="RING/U-box"/>
    <property type="match status" value="1"/>
</dbReference>